<proteinExistence type="predicted"/>
<dbReference type="InterPro" id="IPR038717">
    <property type="entry name" value="Tc1-like_DDE_dom"/>
</dbReference>
<name>A0A0C2IAL1_THEKT</name>
<feature type="domain" description="Tc1-like transposase DDE" evidence="1">
    <location>
        <begin position="13"/>
        <end position="156"/>
    </location>
</feature>
<accession>A0A0C2IAL1</accession>
<dbReference type="AlphaFoldDB" id="A0A0C2IAL1"/>
<dbReference type="OMA" id="HAVSHTI"/>
<evidence type="ECO:0000259" key="1">
    <source>
        <dbReference type="Pfam" id="PF13358"/>
    </source>
</evidence>
<protein>
    <recommendedName>
        <fullName evidence="1">Tc1-like transposase DDE domain-containing protein</fullName>
    </recommendedName>
</protein>
<dbReference type="PANTHER" id="PTHR46564">
    <property type="entry name" value="TRANSPOSASE"/>
    <property type="match status" value="1"/>
</dbReference>
<reference evidence="2 3" key="1">
    <citation type="journal article" date="2014" name="Genome Biol. Evol.">
        <title>The genome of the myxosporean Thelohanellus kitauei shows adaptations to nutrient acquisition within its fish host.</title>
        <authorList>
            <person name="Yang Y."/>
            <person name="Xiong J."/>
            <person name="Zhou Z."/>
            <person name="Huo F."/>
            <person name="Miao W."/>
            <person name="Ran C."/>
            <person name="Liu Y."/>
            <person name="Zhang J."/>
            <person name="Feng J."/>
            <person name="Wang M."/>
            <person name="Wang M."/>
            <person name="Wang L."/>
            <person name="Yao B."/>
        </authorList>
    </citation>
    <scope>NUCLEOTIDE SEQUENCE [LARGE SCALE GENOMIC DNA]</scope>
    <source>
        <strain evidence="2">Wuqing</strain>
    </source>
</reference>
<dbReference type="EMBL" id="JWZT01004999">
    <property type="protein sequence ID" value="KII62383.1"/>
    <property type="molecule type" value="Genomic_DNA"/>
</dbReference>
<dbReference type="Gene3D" id="3.30.420.10">
    <property type="entry name" value="Ribonuclease H-like superfamily/Ribonuclease H"/>
    <property type="match status" value="1"/>
</dbReference>
<comment type="caution">
    <text evidence="2">The sequence shown here is derived from an EMBL/GenBank/DDBJ whole genome shotgun (WGS) entry which is preliminary data.</text>
</comment>
<organism evidence="2 3">
    <name type="scientific">Thelohanellus kitauei</name>
    <name type="common">Myxosporean</name>
    <dbReference type="NCBI Taxonomy" id="669202"/>
    <lineage>
        <taxon>Eukaryota</taxon>
        <taxon>Metazoa</taxon>
        <taxon>Cnidaria</taxon>
        <taxon>Myxozoa</taxon>
        <taxon>Myxosporea</taxon>
        <taxon>Bivalvulida</taxon>
        <taxon>Platysporina</taxon>
        <taxon>Myxobolidae</taxon>
        <taxon>Thelohanellus</taxon>
    </lineage>
</organism>
<dbReference type="GO" id="GO:0003676">
    <property type="term" value="F:nucleic acid binding"/>
    <property type="evidence" value="ECO:0007669"/>
    <property type="project" value="InterPro"/>
</dbReference>
<dbReference type="InterPro" id="IPR036397">
    <property type="entry name" value="RNaseH_sf"/>
</dbReference>
<dbReference type="Pfam" id="PF13358">
    <property type="entry name" value="DDE_3"/>
    <property type="match status" value="1"/>
</dbReference>
<evidence type="ECO:0000313" key="2">
    <source>
        <dbReference type="EMBL" id="KII62383.1"/>
    </source>
</evidence>
<dbReference type="OrthoDB" id="8928061at2759"/>
<dbReference type="Proteomes" id="UP000031668">
    <property type="component" value="Unassembled WGS sequence"/>
</dbReference>
<evidence type="ECO:0000313" key="3">
    <source>
        <dbReference type="Proteomes" id="UP000031668"/>
    </source>
</evidence>
<gene>
    <name evidence="2" type="ORF">RF11_02503</name>
</gene>
<keyword evidence="3" id="KW-1185">Reference proteome</keyword>
<dbReference type="PANTHER" id="PTHR46564:SF1">
    <property type="entry name" value="TRANSPOSASE"/>
    <property type="match status" value="1"/>
</dbReference>
<sequence length="203" mass="23488">MNFLRIAPDRQKFFFIDETGFQVSMICRYGQELTGVRATRVVPALRSRNYSVACTMSCEGMVNFKIREGAYNAECFLEYLLEIFEIFQAREISEVYLVMDNVPFHKTALVQNTIRAFNHVPIYLPPYSPFLNPIENLFSKWKGLVRQANSRTADELFSSIEASSTNITSNDCLGFYRHMESYLPDCIQGCPVENEYIFISKLF</sequence>